<accession>D2BIY5</accession>
<dbReference type="eggNOG" id="COG0607">
    <property type="taxonomic scope" value="Bacteria"/>
</dbReference>
<dbReference type="Pfam" id="PF00581">
    <property type="entry name" value="Rhodanese"/>
    <property type="match status" value="1"/>
</dbReference>
<dbReference type="Proteomes" id="UP000002506">
    <property type="component" value="Chromosome"/>
</dbReference>
<dbReference type="PROSITE" id="PS00380">
    <property type="entry name" value="RHODANESE_1"/>
    <property type="match status" value="1"/>
</dbReference>
<dbReference type="SMART" id="SM00450">
    <property type="entry name" value="RHOD"/>
    <property type="match status" value="1"/>
</dbReference>
<evidence type="ECO:0000256" key="1">
    <source>
        <dbReference type="SAM" id="SignalP"/>
    </source>
</evidence>
<dbReference type="KEGG" id="dev:DhcVS_1173"/>
<dbReference type="SUPFAM" id="SSF52821">
    <property type="entry name" value="Rhodanese/Cell cycle control phosphatase"/>
    <property type="match status" value="1"/>
</dbReference>
<protein>
    <submittedName>
        <fullName evidence="3">Rhodanese-like domain protein</fullName>
    </submittedName>
</protein>
<dbReference type="InterPro" id="IPR001307">
    <property type="entry name" value="Thiosulphate_STrfase_CS"/>
</dbReference>
<dbReference type="HOGENOM" id="CLU_089574_1_6_0"/>
<evidence type="ECO:0000259" key="2">
    <source>
        <dbReference type="PROSITE" id="PS50206"/>
    </source>
</evidence>
<dbReference type="InterPro" id="IPR001763">
    <property type="entry name" value="Rhodanese-like_dom"/>
</dbReference>
<evidence type="ECO:0000313" key="4">
    <source>
        <dbReference type="Proteomes" id="UP000002506"/>
    </source>
</evidence>
<name>D2BIY5_DEHMV</name>
<sequence length="148" mass="15734">MFSSVSFKRGLTALSAFILVCTGILTGCATASPVDDVNLPAVQNISVAEAKSLIDRNVVSADFIILDVRTPSEYAQGHIPGAVNLDYYASFEASLSAFDKTKTYLVYCRTGNRSASAARLMLDNGFAAIYNIQGGINVWISGGLPLET</sequence>
<dbReference type="PANTHER" id="PTHR45431">
    <property type="entry name" value="RHODANESE-LIKE DOMAIN-CONTAINING PROTEIN 15, CHLOROPLASTIC"/>
    <property type="match status" value="1"/>
</dbReference>
<gene>
    <name evidence="3" type="ordered locus">DhcVS_1173</name>
</gene>
<dbReference type="Gene3D" id="3.40.250.10">
    <property type="entry name" value="Rhodanese-like domain"/>
    <property type="match status" value="1"/>
</dbReference>
<dbReference type="EMBL" id="CP001827">
    <property type="protein sequence ID" value="ACZ62285.1"/>
    <property type="molecule type" value="Genomic_DNA"/>
</dbReference>
<feature type="chain" id="PRO_5003028499" evidence="1">
    <location>
        <begin position="32"/>
        <end position="148"/>
    </location>
</feature>
<dbReference type="CDD" id="cd00158">
    <property type="entry name" value="RHOD"/>
    <property type="match status" value="1"/>
</dbReference>
<organism evidence="3 4">
    <name type="scientific">Dehalococcoides mccartyi (strain VS)</name>
    <dbReference type="NCBI Taxonomy" id="311424"/>
    <lineage>
        <taxon>Bacteria</taxon>
        <taxon>Bacillati</taxon>
        <taxon>Chloroflexota</taxon>
        <taxon>Dehalococcoidia</taxon>
        <taxon>Dehalococcoidales</taxon>
        <taxon>Dehalococcoidaceae</taxon>
        <taxon>Dehalococcoides</taxon>
    </lineage>
</organism>
<dbReference type="AlphaFoldDB" id="D2BIY5"/>
<dbReference type="InterPro" id="IPR036873">
    <property type="entry name" value="Rhodanese-like_dom_sf"/>
</dbReference>
<feature type="domain" description="Rhodanese" evidence="2">
    <location>
        <begin position="59"/>
        <end position="148"/>
    </location>
</feature>
<dbReference type="InterPro" id="IPR052367">
    <property type="entry name" value="Thiosulfate_ST/Rhodanese-like"/>
</dbReference>
<dbReference type="PANTHER" id="PTHR45431:SF3">
    <property type="entry name" value="RHODANESE-LIKE DOMAIN-CONTAINING PROTEIN 15, CHLOROPLASTIC"/>
    <property type="match status" value="1"/>
</dbReference>
<dbReference type="PROSITE" id="PS50206">
    <property type="entry name" value="RHODANESE_3"/>
    <property type="match status" value="1"/>
</dbReference>
<reference evidence="3 4" key="1">
    <citation type="journal article" date="2009" name="PLoS Genet.">
        <title>Localized plasticity in the streamlined genomes of vinyl chloride respiring Dehalococcoides.</title>
        <authorList>
            <person name="McMurdie P.J."/>
            <person name="Behrens S.F."/>
            <person name="Muller J.A."/>
            <person name="Goke J."/>
            <person name="Ritalahti K.M."/>
            <person name="Wagner R."/>
            <person name="Goltsman E."/>
            <person name="Lapidus A."/>
            <person name="Holmes S."/>
            <person name="Loffler F.E."/>
            <person name="Spormann A.M."/>
        </authorList>
    </citation>
    <scope>NUCLEOTIDE SEQUENCE [LARGE SCALE GENOMIC DNA]</scope>
    <source>
        <strain evidence="3 4">VS</strain>
    </source>
</reference>
<evidence type="ECO:0000313" key="3">
    <source>
        <dbReference type="EMBL" id="ACZ62285.1"/>
    </source>
</evidence>
<feature type="signal peptide" evidence="1">
    <location>
        <begin position="1"/>
        <end position="31"/>
    </location>
</feature>
<keyword evidence="1" id="KW-0732">Signal</keyword>
<proteinExistence type="predicted"/>
<dbReference type="GO" id="GO:0004792">
    <property type="term" value="F:thiosulfate-cyanide sulfurtransferase activity"/>
    <property type="evidence" value="ECO:0007669"/>
    <property type="project" value="InterPro"/>
</dbReference>